<proteinExistence type="predicted"/>
<feature type="region of interest" description="Disordered" evidence="1">
    <location>
        <begin position="101"/>
        <end position="129"/>
    </location>
</feature>
<name>A0ABR1NSC7_DIAER</name>
<feature type="region of interest" description="Disordered" evidence="1">
    <location>
        <begin position="62"/>
        <end position="81"/>
    </location>
</feature>
<gene>
    <name evidence="2" type="ORF">SLS63_012119</name>
</gene>
<dbReference type="EMBL" id="JAKNSF020000127">
    <property type="protein sequence ID" value="KAK7713216.1"/>
    <property type="molecule type" value="Genomic_DNA"/>
</dbReference>
<reference evidence="2 3" key="1">
    <citation type="submission" date="2024-02" db="EMBL/GenBank/DDBJ databases">
        <title>De novo assembly and annotation of 12 fungi associated with fruit tree decline syndrome in Ontario, Canada.</title>
        <authorList>
            <person name="Sulman M."/>
            <person name="Ellouze W."/>
            <person name="Ilyukhin E."/>
        </authorList>
    </citation>
    <scope>NUCLEOTIDE SEQUENCE [LARGE SCALE GENOMIC DNA]</scope>
    <source>
        <strain evidence="2 3">M169</strain>
    </source>
</reference>
<keyword evidence="3" id="KW-1185">Reference proteome</keyword>
<feature type="compositionally biased region" description="Basic and acidic residues" evidence="1">
    <location>
        <begin position="72"/>
        <end position="81"/>
    </location>
</feature>
<comment type="caution">
    <text evidence="2">The sequence shown here is derived from an EMBL/GenBank/DDBJ whole genome shotgun (WGS) entry which is preliminary data.</text>
</comment>
<evidence type="ECO:0000313" key="2">
    <source>
        <dbReference type="EMBL" id="KAK7713216.1"/>
    </source>
</evidence>
<sequence length="259" mass="28750">MPFEALLKHRLSQIKNQLRNKDCVEECFTTFVPTIPAHQQTSWPRAGMATSWEAARAKLIAEQSEQEVDSNSSKHTEYRQPTELEVPRDAHDPVGVKTGFSIPGIPADGRVRSLQSAPNSPADPPVTRRPDVLSGLQIFKTAVRQIHRVIRGSGDSMDFRNFIGQIEHEIKQFHAELQVGLALPMAGPAGSTGILGAELDVLLERQHIHSLMSIGLRLMSDQWHLQNLTNDARQNSLVDILEELRMIEDAANQVCSGEA</sequence>
<accession>A0ABR1NSC7</accession>
<organism evidence="2 3">
    <name type="scientific">Diaporthe eres</name>
    <name type="common">Phomopsis oblonga</name>
    <dbReference type="NCBI Taxonomy" id="83184"/>
    <lineage>
        <taxon>Eukaryota</taxon>
        <taxon>Fungi</taxon>
        <taxon>Dikarya</taxon>
        <taxon>Ascomycota</taxon>
        <taxon>Pezizomycotina</taxon>
        <taxon>Sordariomycetes</taxon>
        <taxon>Sordariomycetidae</taxon>
        <taxon>Diaporthales</taxon>
        <taxon>Diaporthaceae</taxon>
        <taxon>Diaporthe</taxon>
        <taxon>Diaporthe eres species complex</taxon>
    </lineage>
</organism>
<protein>
    <submittedName>
        <fullName evidence="2">Uncharacterized protein</fullName>
    </submittedName>
</protein>
<evidence type="ECO:0000256" key="1">
    <source>
        <dbReference type="SAM" id="MobiDB-lite"/>
    </source>
</evidence>
<dbReference type="Proteomes" id="UP001430848">
    <property type="component" value="Unassembled WGS sequence"/>
</dbReference>
<evidence type="ECO:0000313" key="3">
    <source>
        <dbReference type="Proteomes" id="UP001430848"/>
    </source>
</evidence>